<evidence type="ECO:0000256" key="14">
    <source>
        <dbReference type="ARBA" id="ARBA00023002"/>
    </source>
</evidence>
<keyword evidence="7 19" id="KW-0963">Cytoplasm</keyword>
<dbReference type="GO" id="GO:0005829">
    <property type="term" value="C:cytosol"/>
    <property type="evidence" value="ECO:0007669"/>
    <property type="project" value="TreeGrafter"/>
</dbReference>
<dbReference type="InterPro" id="IPR036318">
    <property type="entry name" value="FAD-bd_PCMH-like_sf"/>
</dbReference>
<dbReference type="STRING" id="877500.GCA_000935065_03321"/>
<keyword evidence="9 19" id="KW-0285">Flavoprotein</keyword>
<dbReference type="NCBIfam" id="NF010479">
    <property type="entry name" value="PRK13904.1"/>
    <property type="match status" value="1"/>
</dbReference>
<evidence type="ECO:0000256" key="11">
    <source>
        <dbReference type="ARBA" id="ARBA00022857"/>
    </source>
</evidence>
<dbReference type="Pfam" id="PF02873">
    <property type="entry name" value="MurB_C"/>
    <property type="match status" value="1"/>
</dbReference>
<evidence type="ECO:0000256" key="17">
    <source>
        <dbReference type="ARBA" id="ARBA00031026"/>
    </source>
</evidence>
<dbReference type="Gene3D" id="3.90.78.10">
    <property type="entry name" value="UDP-N-acetylenolpyruvoylglucosamine reductase, C-terminal domain"/>
    <property type="match status" value="1"/>
</dbReference>
<dbReference type="NCBIfam" id="TIGR00179">
    <property type="entry name" value="murB"/>
    <property type="match status" value="1"/>
</dbReference>
<dbReference type="GO" id="GO:0050660">
    <property type="term" value="F:flavin adenine dinucleotide binding"/>
    <property type="evidence" value="ECO:0007669"/>
    <property type="project" value="InterPro"/>
</dbReference>
<evidence type="ECO:0000256" key="2">
    <source>
        <dbReference type="ARBA" id="ARBA00003921"/>
    </source>
</evidence>
<evidence type="ECO:0000256" key="6">
    <source>
        <dbReference type="ARBA" id="ARBA00015188"/>
    </source>
</evidence>
<proteinExistence type="inferred from homology"/>
<dbReference type="PANTHER" id="PTHR21071:SF4">
    <property type="entry name" value="UDP-N-ACETYLENOLPYRUVOYLGLUCOSAMINE REDUCTASE"/>
    <property type="match status" value="1"/>
</dbReference>
<keyword evidence="13 19" id="KW-0573">Peptidoglycan synthesis</keyword>
<comment type="catalytic activity">
    <reaction evidence="18 19">
        <text>UDP-N-acetyl-alpha-D-muramate + NADP(+) = UDP-N-acetyl-3-O-(1-carboxyvinyl)-alpha-D-glucosamine + NADPH + H(+)</text>
        <dbReference type="Rhea" id="RHEA:12248"/>
        <dbReference type="ChEBI" id="CHEBI:15378"/>
        <dbReference type="ChEBI" id="CHEBI:57783"/>
        <dbReference type="ChEBI" id="CHEBI:58349"/>
        <dbReference type="ChEBI" id="CHEBI:68483"/>
        <dbReference type="ChEBI" id="CHEBI:70757"/>
        <dbReference type="EC" id="1.3.1.98"/>
    </reaction>
</comment>
<feature type="active site" evidence="19">
    <location>
        <position position="151"/>
    </location>
</feature>
<comment type="similarity">
    <text evidence="19">Belongs to the MurB family.</text>
</comment>
<keyword evidence="14 19" id="KW-0560">Oxidoreductase</keyword>
<organism evidence="21 22">
    <name type="scientific">Halarcobacter anaerophilus</name>
    <dbReference type="NCBI Taxonomy" id="877500"/>
    <lineage>
        <taxon>Bacteria</taxon>
        <taxon>Pseudomonadati</taxon>
        <taxon>Campylobacterota</taxon>
        <taxon>Epsilonproteobacteria</taxon>
        <taxon>Campylobacterales</taxon>
        <taxon>Arcobacteraceae</taxon>
        <taxon>Halarcobacter</taxon>
    </lineage>
</organism>
<dbReference type="GO" id="GO:0008762">
    <property type="term" value="F:UDP-N-acetylmuramate dehydrogenase activity"/>
    <property type="evidence" value="ECO:0007669"/>
    <property type="project" value="UniProtKB-UniRule"/>
</dbReference>
<keyword evidence="16 19" id="KW-0961">Cell wall biogenesis/degradation</keyword>
<evidence type="ECO:0000313" key="22">
    <source>
        <dbReference type="Proteomes" id="UP000290191"/>
    </source>
</evidence>
<dbReference type="GO" id="GO:0071555">
    <property type="term" value="P:cell wall organization"/>
    <property type="evidence" value="ECO:0007669"/>
    <property type="project" value="UniProtKB-KW"/>
</dbReference>
<sequence>MVNKSEKEAKNYFKEVDFSRYSSIHIGPIAEILVINEIGEYKDCQIIGKANNLLISNNPAKFAILGETFDYIKQNDNKLYVGCATSSGKLLSFCRKNNIANLEFLAKLPGNLGGLVKMNAGLKSWEIFNYINKIKTKDGYIKKEDITYEYRNTKIDTIVYEVVFDIEYGFCKEKLKDFNKMRDNQPQKPSAGSCFKNPKGDFAGRLIEEVGLKGFRKGDMAFSEVHSNFLVNLGKGTYEDAIYLINEAKKRVKDKFNIELEEEIMIF</sequence>
<keyword evidence="15 19" id="KW-0131">Cell cycle</keyword>
<dbReference type="GO" id="GO:0051301">
    <property type="term" value="P:cell division"/>
    <property type="evidence" value="ECO:0007669"/>
    <property type="project" value="UniProtKB-KW"/>
</dbReference>
<dbReference type="PANTHER" id="PTHR21071">
    <property type="entry name" value="UDP-N-ACETYLENOLPYRUVOYLGLUCOSAMINE REDUCTASE"/>
    <property type="match status" value="1"/>
</dbReference>
<dbReference type="InterPro" id="IPR011601">
    <property type="entry name" value="MurB_C"/>
</dbReference>
<evidence type="ECO:0000256" key="16">
    <source>
        <dbReference type="ARBA" id="ARBA00023316"/>
    </source>
</evidence>
<evidence type="ECO:0000256" key="13">
    <source>
        <dbReference type="ARBA" id="ARBA00022984"/>
    </source>
</evidence>
<dbReference type="UniPathway" id="UPA00219"/>
<reference evidence="21 22" key="1">
    <citation type="submission" date="2017-10" db="EMBL/GenBank/DDBJ databases">
        <title>Genomics of the genus Arcobacter.</title>
        <authorList>
            <person name="Perez-Cataluna A."/>
            <person name="Figueras M.J."/>
        </authorList>
    </citation>
    <scope>NUCLEOTIDE SEQUENCE [LARGE SCALE GENOMIC DNA]</scope>
    <source>
        <strain evidence="21 22">DSM 24636</strain>
    </source>
</reference>
<dbReference type="GO" id="GO:0009252">
    <property type="term" value="P:peptidoglycan biosynthetic process"/>
    <property type="evidence" value="ECO:0007669"/>
    <property type="project" value="UniProtKB-UniRule"/>
</dbReference>
<dbReference type="SUPFAM" id="SSF56194">
    <property type="entry name" value="Uridine diphospho-N-Acetylenolpyruvylglucosamine reductase, MurB, C-terminal domain"/>
    <property type="match status" value="1"/>
</dbReference>
<keyword evidence="10 19" id="KW-0274">FAD</keyword>
<evidence type="ECO:0000256" key="19">
    <source>
        <dbReference type="HAMAP-Rule" id="MF_00037"/>
    </source>
</evidence>
<name>A0A4Q0XX30_9BACT</name>
<evidence type="ECO:0000256" key="1">
    <source>
        <dbReference type="ARBA" id="ARBA00001974"/>
    </source>
</evidence>
<keyword evidence="12 19" id="KW-0133">Cell shape</keyword>
<comment type="function">
    <text evidence="2 19">Cell wall formation.</text>
</comment>
<evidence type="ECO:0000256" key="8">
    <source>
        <dbReference type="ARBA" id="ARBA00022618"/>
    </source>
</evidence>
<dbReference type="SUPFAM" id="SSF56176">
    <property type="entry name" value="FAD-binding/transporter-associated domain-like"/>
    <property type="match status" value="1"/>
</dbReference>
<protein>
    <recommendedName>
        <fullName evidence="6 19">UDP-N-acetylenolpyruvoylglucosamine reductase</fullName>
        <ecNumber evidence="5 19">1.3.1.98</ecNumber>
    </recommendedName>
    <alternativeName>
        <fullName evidence="17 19">UDP-N-acetylmuramate dehydrogenase</fullName>
    </alternativeName>
</protein>
<evidence type="ECO:0000256" key="5">
    <source>
        <dbReference type="ARBA" id="ARBA00012518"/>
    </source>
</evidence>
<feature type="active site" description="Proton donor" evidence="19">
    <location>
        <position position="193"/>
    </location>
</feature>
<feature type="domain" description="UDP-N-acetylenolpyruvoylglucosamine reductase C-terminal" evidence="20">
    <location>
        <begin position="173"/>
        <end position="266"/>
    </location>
</feature>
<dbReference type="InterPro" id="IPR016169">
    <property type="entry name" value="FAD-bd_PCMH_sub2"/>
</dbReference>
<evidence type="ECO:0000259" key="20">
    <source>
        <dbReference type="Pfam" id="PF02873"/>
    </source>
</evidence>
<feature type="active site" evidence="19">
    <location>
        <position position="263"/>
    </location>
</feature>
<dbReference type="InterPro" id="IPR036635">
    <property type="entry name" value="MurB_C_sf"/>
</dbReference>
<evidence type="ECO:0000256" key="9">
    <source>
        <dbReference type="ARBA" id="ARBA00022630"/>
    </source>
</evidence>
<evidence type="ECO:0000256" key="7">
    <source>
        <dbReference type="ARBA" id="ARBA00022490"/>
    </source>
</evidence>
<dbReference type="HAMAP" id="MF_00037">
    <property type="entry name" value="MurB"/>
    <property type="match status" value="1"/>
</dbReference>
<dbReference type="GO" id="GO:0008360">
    <property type="term" value="P:regulation of cell shape"/>
    <property type="evidence" value="ECO:0007669"/>
    <property type="project" value="UniProtKB-KW"/>
</dbReference>
<comment type="subcellular location">
    <subcellularLocation>
        <location evidence="3 19">Cytoplasm</location>
    </subcellularLocation>
</comment>
<accession>A0A4Q0XX30</accession>
<dbReference type="RefSeq" id="WP_129082428.1">
    <property type="nucleotide sequence ID" value="NZ_CP041070.1"/>
</dbReference>
<dbReference type="OrthoDB" id="9804753at2"/>
<evidence type="ECO:0000256" key="10">
    <source>
        <dbReference type="ARBA" id="ARBA00022827"/>
    </source>
</evidence>
<dbReference type="Gene3D" id="3.30.465.10">
    <property type="match status" value="1"/>
</dbReference>
<evidence type="ECO:0000256" key="15">
    <source>
        <dbReference type="ARBA" id="ARBA00023306"/>
    </source>
</evidence>
<evidence type="ECO:0000256" key="3">
    <source>
        <dbReference type="ARBA" id="ARBA00004496"/>
    </source>
</evidence>
<dbReference type="EMBL" id="PDKO01000009">
    <property type="protein sequence ID" value="RXJ62190.1"/>
    <property type="molecule type" value="Genomic_DNA"/>
</dbReference>
<keyword evidence="8 19" id="KW-0132">Cell division</keyword>
<evidence type="ECO:0000256" key="4">
    <source>
        <dbReference type="ARBA" id="ARBA00004752"/>
    </source>
</evidence>
<comment type="caution">
    <text evidence="21">The sequence shown here is derived from an EMBL/GenBank/DDBJ whole genome shotgun (WGS) entry which is preliminary data.</text>
</comment>
<keyword evidence="11 19" id="KW-0521">NADP</keyword>
<evidence type="ECO:0000313" key="21">
    <source>
        <dbReference type="EMBL" id="RXJ62190.1"/>
    </source>
</evidence>
<dbReference type="AlphaFoldDB" id="A0A4Q0XX30"/>
<dbReference type="InterPro" id="IPR003170">
    <property type="entry name" value="MurB"/>
</dbReference>
<evidence type="ECO:0000256" key="12">
    <source>
        <dbReference type="ARBA" id="ARBA00022960"/>
    </source>
</evidence>
<comment type="pathway">
    <text evidence="4 19">Cell wall biogenesis; peptidoglycan biosynthesis.</text>
</comment>
<dbReference type="Proteomes" id="UP000290191">
    <property type="component" value="Unassembled WGS sequence"/>
</dbReference>
<evidence type="ECO:0000256" key="18">
    <source>
        <dbReference type="ARBA" id="ARBA00048914"/>
    </source>
</evidence>
<comment type="cofactor">
    <cofactor evidence="1 19">
        <name>FAD</name>
        <dbReference type="ChEBI" id="CHEBI:57692"/>
    </cofactor>
</comment>
<gene>
    <name evidence="19" type="primary">murB</name>
    <name evidence="21" type="ORF">CRV06_10515</name>
</gene>
<keyword evidence="22" id="KW-1185">Reference proteome</keyword>
<dbReference type="EC" id="1.3.1.98" evidence="5 19"/>